<feature type="domain" description="LapA adhesin" evidence="1">
    <location>
        <begin position="625"/>
        <end position="725"/>
    </location>
</feature>
<accession>A0A7W2R2L7</accession>
<dbReference type="SMART" id="SM00564">
    <property type="entry name" value="PQQ"/>
    <property type="match status" value="3"/>
</dbReference>
<organism evidence="2 3">
    <name type="scientific">Pseudomonas juntendi</name>
    <dbReference type="NCBI Taxonomy" id="2666183"/>
    <lineage>
        <taxon>Bacteria</taxon>
        <taxon>Pseudomonadati</taxon>
        <taxon>Pseudomonadota</taxon>
        <taxon>Gammaproteobacteria</taxon>
        <taxon>Pseudomonadales</taxon>
        <taxon>Pseudomonadaceae</taxon>
        <taxon>Pseudomonas</taxon>
    </lineage>
</organism>
<feature type="domain" description="LapA adhesin" evidence="1">
    <location>
        <begin position="408"/>
        <end position="510"/>
    </location>
</feature>
<feature type="domain" description="LapA adhesin" evidence="1">
    <location>
        <begin position="1075"/>
        <end position="1175"/>
    </location>
</feature>
<reference evidence="2 3" key="1">
    <citation type="submission" date="2020-07" db="EMBL/GenBank/DDBJ databases">
        <title>Diversity of carbapenemase encoding genes among Pseudomonas putida group clinical isolates in a tertiary Brazilian hospital.</title>
        <authorList>
            <person name="Alberto-Lei F."/>
            <person name="Nodari C.S."/>
            <person name="Streling A.P."/>
            <person name="Paulino J.T."/>
            <person name="Bessa-Neto F.O."/>
            <person name="Cayo R."/>
            <person name="Gales A.C."/>
        </authorList>
    </citation>
    <scope>NUCLEOTIDE SEQUENCE [LARGE SCALE GENOMIC DNA]</scope>
    <source>
        <strain evidence="2 3">11213</strain>
    </source>
</reference>
<sequence length="1360" mass="139915">DLVVTLSNDAKVTIKAGETTAAYEHAAQGDDVYQDAGEITLGIKSAADATGAAFENLQLGGDASVKVTDTIDEVVAKLTATPSVTEGGEITYTITLTNKDGLPINNHAELFFKLTDGTNIVVAANSTTGSATVIAPDNVYVGTNAPVVNAIDSVSGQDAWKFEQLTLDKAEVSTQVTDEPGTPGNEGDIVKVTITADQVSVAENVKPTFTVHINTVLAHDLTVTLSNNAVVTIKAGQTSSEPYTHDAQGDDVYQDAGEITLGIKSAADATGAAFENLQLGGDASVKVTDTIDEVVAKLTATPSVAEGGEITYTITLTNKDGLPINNHAELFFKLTDGTNIVVAANSTTGSATVIAPDNVYVGTNAPVVNAIDSVSGQDAWKFEQLTLDKAEVSTQVTDEPGTPGNEGDIVKVTITADQVSVAENVKPTFTVHINTVLAHDLTVTLSNNAVVTIKAGQTSSEPYTHDAQGDDVYQDAGEITLGIKSAADATGAAFENLQLGGDASVKVTDTIDEVVAKLTATPSVAEGGEITYTITLTNKDGLPINNHAELFFKLTDGTNIVVAANSTTGSATVIAPDNVYVGTNAPVVNAIDSVSGQDAWKFEQLTLDKTEVQTQVTDEPSGQGDLVKVSIAADQLSVNEATAPTFTITLNKALDKPFTVTLSTGATLTFAAGETTKSYAAPAQGDDVFKDEGKITVSITKAEVVGEQLENLQIGQPASVAVTDTQSPVTAQLTVDNPTVAEGGKITYTVTLVSADPSLPVTNHKGLTFTLTDGTIVTVKAGESVGTTTVTAPDNVYVNDPVTITQGLTKVEGAGADQFEQLNLGKDTVSTVVTDEPGTPGNPGGNNEGDLVKVTIAADQLSVNEATEPTFTVTLNKALDKPFTVTLSTGATLTFAAGETTKSYAAPAQGDDVFKDEGKITVSITKAEVVGEQLENLQIGQPASVAVTDTQSPVTAQLTVDNTTVAEGGKITYTVTLVSADPSLPVTNHKGLTFTLTDGTTVTVKAGEATGSVTVTAPDNVYVNDPVTITQGLTKVEGAGADQFEQLNLGKDTVSTVVTDEPGTPGNPGGNNEGDLVKVSIVADQVSVNEATEPTFTVTLNKALDKPFTVTLSTGATLTFAAGETTKSYAAPAQGDDVFKDEGKITVSITKAEVVGEQLENLQIGQPASVAVTDTQSPVTAQLTVDNTTVSEGGKITYTVTLVSADPSLPVTNHKGLTFTLTDGTTVTVKAGEATGSVTVTAPDNVYVNDPVTITQGLTKVEGAGADQFEQLNLGKDTVSTVVTDEPGTPGNPGGNNEGDLVKVTIVADQVSVNEATEPTFTVTLNKALDKPFTVTLSTGATLTFAAGETTKSYAAPAQG</sequence>
<dbReference type="EMBL" id="JACGDA010000111">
    <property type="protein sequence ID" value="MBA6151045.1"/>
    <property type="molecule type" value="Genomic_DNA"/>
</dbReference>
<feature type="domain" description="LapA adhesin" evidence="1">
    <location>
        <begin position="1"/>
        <end position="70"/>
    </location>
</feature>
<proteinExistence type="predicted"/>
<evidence type="ECO:0000313" key="2">
    <source>
        <dbReference type="EMBL" id="MBA6151045.1"/>
    </source>
</evidence>
<name>A0A7W2R2L7_9PSED</name>
<comment type="caution">
    <text evidence="2">The sequence shown here is derived from an EMBL/GenBank/DDBJ whole genome shotgun (WGS) entry which is preliminary data.</text>
</comment>
<protein>
    <submittedName>
        <fullName evidence="2">Adhesin</fullName>
    </submittedName>
</protein>
<feature type="domain" description="LapA adhesin" evidence="1">
    <location>
        <begin position="1300"/>
        <end position="1359"/>
    </location>
</feature>
<evidence type="ECO:0000313" key="3">
    <source>
        <dbReference type="Proteomes" id="UP000577346"/>
    </source>
</evidence>
<gene>
    <name evidence="2" type="ORF">H4C15_26755</name>
</gene>
<dbReference type="InterPro" id="IPR046779">
    <property type="entry name" value="LapA_adhesin_dom"/>
</dbReference>
<feature type="domain" description="LapA adhesin" evidence="1">
    <location>
        <begin position="850"/>
        <end position="950"/>
    </location>
</feature>
<feature type="domain" description="LapA adhesin" evidence="1">
    <location>
        <begin position="292"/>
        <end position="398"/>
    </location>
</feature>
<feature type="domain" description="LapA adhesin" evidence="1">
    <location>
        <begin position="72"/>
        <end position="178"/>
    </location>
</feature>
<feature type="domain" description="LapA adhesin" evidence="1">
    <location>
        <begin position="1182"/>
        <end position="1285"/>
    </location>
</feature>
<feature type="non-terminal residue" evidence="2">
    <location>
        <position position="1"/>
    </location>
</feature>
<feature type="non-terminal residue" evidence="2">
    <location>
        <position position="1360"/>
    </location>
</feature>
<feature type="domain" description="LapA adhesin" evidence="1">
    <location>
        <begin position="735"/>
        <end position="835"/>
    </location>
</feature>
<dbReference type="InterPro" id="IPR018391">
    <property type="entry name" value="PQQ_b-propeller_rpt"/>
</dbReference>
<dbReference type="Proteomes" id="UP000577346">
    <property type="component" value="Unassembled WGS sequence"/>
</dbReference>
<evidence type="ECO:0000259" key="1">
    <source>
        <dbReference type="Pfam" id="PF20579"/>
    </source>
</evidence>
<dbReference type="RefSeq" id="WP_374978697.1">
    <property type="nucleotide sequence ID" value="NZ_JACGDA010000111.1"/>
</dbReference>
<dbReference type="SUPFAM" id="SSF141072">
    <property type="entry name" value="CalX-like"/>
    <property type="match status" value="3"/>
</dbReference>
<feature type="domain" description="LapA adhesin" evidence="1">
    <location>
        <begin position="188"/>
        <end position="290"/>
    </location>
</feature>
<dbReference type="InterPro" id="IPR038081">
    <property type="entry name" value="CalX-like_sf"/>
</dbReference>
<dbReference type="Pfam" id="PF20579">
    <property type="entry name" value="LapA"/>
    <property type="match status" value="13"/>
</dbReference>
<feature type="domain" description="LapA adhesin" evidence="1">
    <location>
        <begin position="512"/>
        <end position="618"/>
    </location>
</feature>
<feature type="domain" description="LapA adhesin" evidence="1">
    <location>
        <begin position="957"/>
        <end position="1060"/>
    </location>
</feature>